<evidence type="ECO:0000313" key="7">
    <source>
        <dbReference type="EMBL" id="SMD32142.1"/>
    </source>
</evidence>
<gene>
    <name evidence="7" type="ORF">SAMN04488029_0482</name>
</gene>
<keyword evidence="2" id="KW-0812">Transmembrane</keyword>
<dbReference type="EMBL" id="FWYF01000001">
    <property type="protein sequence ID" value="SMD32142.1"/>
    <property type="molecule type" value="Genomic_DNA"/>
</dbReference>
<feature type="region of interest" description="Disordered" evidence="5">
    <location>
        <begin position="1510"/>
        <end position="1530"/>
    </location>
</feature>
<keyword evidence="4" id="KW-0472">Membrane</keyword>
<evidence type="ECO:0000256" key="1">
    <source>
        <dbReference type="ARBA" id="ARBA00004167"/>
    </source>
</evidence>
<proteinExistence type="predicted"/>
<evidence type="ECO:0000259" key="6">
    <source>
        <dbReference type="Pfam" id="PF04357"/>
    </source>
</evidence>
<comment type="subcellular location">
    <subcellularLocation>
        <location evidence="1">Membrane</location>
        <topology evidence="1">Single-pass membrane protein</topology>
    </subcellularLocation>
</comment>
<dbReference type="InterPro" id="IPR007452">
    <property type="entry name" value="TamB_C"/>
</dbReference>
<name>A0A1W2G6S4_REIFA</name>
<dbReference type="GO" id="GO:0005886">
    <property type="term" value="C:plasma membrane"/>
    <property type="evidence" value="ECO:0007669"/>
    <property type="project" value="InterPro"/>
</dbReference>
<dbReference type="Proteomes" id="UP000192472">
    <property type="component" value="Unassembled WGS sequence"/>
</dbReference>
<dbReference type="Pfam" id="PF04357">
    <property type="entry name" value="TamB"/>
    <property type="match status" value="1"/>
</dbReference>
<reference evidence="7 8" key="1">
    <citation type="submission" date="2017-04" db="EMBL/GenBank/DDBJ databases">
        <authorList>
            <person name="Afonso C.L."/>
            <person name="Miller P.J."/>
            <person name="Scott M.A."/>
            <person name="Spackman E."/>
            <person name="Goraichik I."/>
            <person name="Dimitrov K.M."/>
            <person name="Suarez D.L."/>
            <person name="Swayne D.E."/>
        </authorList>
    </citation>
    <scope>NUCLEOTIDE SEQUENCE [LARGE SCALE GENOMIC DNA]</scope>
    <source>
        <strain evidence="7 8">DSM 26133</strain>
    </source>
</reference>
<evidence type="ECO:0000256" key="3">
    <source>
        <dbReference type="ARBA" id="ARBA00022989"/>
    </source>
</evidence>
<dbReference type="GO" id="GO:0009306">
    <property type="term" value="P:protein secretion"/>
    <property type="evidence" value="ECO:0007669"/>
    <property type="project" value="InterPro"/>
</dbReference>
<feature type="domain" description="Translocation and assembly module TamB C-terminal" evidence="6">
    <location>
        <begin position="1046"/>
        <end position="1499"/>
    </location>
</feature>
<accession>A0A1W2G6S4</accession>
<keyword evidence="8" id="KW-1185">Reference proteome</keyword>
<evidence type="ECO:0000256" key="5">
    <source>
        <dbReference type="SAM" id="MobiDB-lite"/>
    </source>
</evidence>
<keyword evidence="3" id="KW-1133">Transmembrane helix</keyword>
<protein>
    <recommendedName>
        <fullName evidence="6">Translocation and assembly module TamB C-terminal domain-containing protein</fullName>
    </recommendedName>
</protein>
<evidence type="ECO:0000256" key="2">
    <source>
        <dbReference type="ARBA" id="ARBA00022692"/>
    </source>
</evidence>
<evidence type="ECO:0000313" key="8">
    <source>
        <dbReference type="Proteomes" id="UP000192472"/>
    </source>
</evidence>
<dbReference type="STRING" id="692418.SAMN04488029_0482"/>
<organism evidence="7 8">
    <name type="scientific">Reichenbachiella faecimaris</name>
    <dbReference type="NCBI Taxonomy" id="692418"/>
    <lineage>
        <taxon>Bacteria</taxon>
        <taxon>Pseudomonadati</taxon>
        <taxon>Bacteroidota</taxon>
        <taxon>Cytophagia</taxon>
        <taxon>Cytophagales</taxon>
        <taxon>Reichenbachiellaceae</taxon>
        <taxon>Reichenbachiella</taxon>
    </lineage>
</organism>
<sequence length="1530" mass="174047">MRSSSFMKENSQKKSKLRRRLSRLFLWLPVLLLALGILAFSAFQIPKVQTRFLNEISFLISENTGFNIKIGHANLTWFDHMILRNVRLYDHQNDSTLIFVKNVKVDFKLYDFLINRKLNADKLELERPYVHVIKENDSTEVNISRFITDLKDIFKKNRKGKEKKTALTLDEIIIKDGLFSYNDLRYDSIVEGKDYHHFVFDSIQSHVSYFGFINDSLGMNINYLTSIDPSQQLDIKNFISDFSFTKEQMTFSNLELNTNQSSIKDSIVFTYDHPANFKYFVDSISFFVNLKRSVISFEELALFSPALKNINKTLTFSGQLLGRINRLGVTNFYIESKGGSYLVGHGNFNGLPNVSETFIDLEVKNSTINPYDVSTFADPKFQQQILNLGIMKFQGRYAGFLSDFVADGKINSSVGQIKTDVNFKIKDGGQAWYSGSLDLKQFDLSSVLQKQDKLKYITLNGKINGSGLNENSADFTLNANVDSLQIQDYTYRNLSTNGHFKSGFFEGKLAANDPNLNFNGKVEIDLRNQRNKVNIKAKLDTVNLKPLGLTDKEVNLSSAIDIDMKGLKMDDLVGYINLYDNHVGYEGKSLQIDSLKCLSSLIGPTRIIHFETDGLTGEMKGEFRNSVFIRTIQEFYKEVKLNLNNNEDDLSEYYANKSKADLEKYNVKIDLNLWNLNKFVQPFYPEFNISKEVKLHGSFLQDSISRLNLYGAIDSLELPNLSLTSNYVDINISKEFFDRSTLASAFAASNQQRWSDRYETENAYADVIWFDDSMSVSMNIEQPQFSNKVAIESSVLFFTDSTQLHFQNSDIEILGKKWVWDRTNKITHKNGEWSFKAMKASNGPEKLEISGMYSQAPSKSLYIDLKEFNIQNIQSFVSNNVEGTIDGRIKIKRQNQNDLIEGNLIARALKIDGLLLGNVFGISTWESEQKRLAMNLDLIQNGKKKIEVRGLYYPKKEVDQLDLQARFDSADLKIAEPFIKKNFTNIGGLASGQFTIKGTPKYPVLKGKGKVTEGKILVNYLNTKYKFNGDLYFDENEISTKNLILEDSENNKAQLTGGIFHDGFKNPVLDFQGEFVNFKLLNTTAADNDAYYGVAYGTGNISFLGAIDNIQITAEAQTSKGTRLSIPLGESSNSKIEQKEYIEFVDLKHNQNAQEVIEEVLKQENLKIRGIELDFNLEFTPDAYVELIFDVQAGDIIRGRGTGNIELQINTDGDFTMFGDYSIENGGYNFTLYNIINKEFDIKKGSTISWYGDPYGANLNISASYRQLASLAPLMTKFLDPEDINSPETRKKYPSIVDLKLKGILLSPNINFDINIEDYPPNNQLPNSSVTLDEVVTAFKANLRNNEQEMNRQVFSLIILRKFSSENSFQVNSQTIGNSLSEFVSNQLSYWATQVDENLEVDVDLAGLSDDAYNTFQLRLSYTFLDGRLRVTRGGNLPNQETKGDVSTIIGDWTVEYLLTEDGRFRVKMYSRSDLDDVSSQLGESNFETGFSLQYIKSFDQLNQILSDNRKKNLSQRKNSPQATESEKEI</sequence>
<evidence type="ECO:0000256" key="4">
    <source>
        <dbReference type="ARBA" id="ARBA00023136"/>
    </source>
</evidence>